<name>A0A518C0Q5_9BACT</name>
<keyword evidence="2" id="KW-1185">Reference proteome</keyword>
<gene>
    <name evidence="1" type="ORF">Pan265_26830</name>
</gene>
<organism evidence="1 2">
    <name type="scientific">Mucisphaera calidilacus</name>
    <dbReference type="NCBI Taxonomy" id="2527982"/>
    <lineage>
        <taxon>Bacteria</taxon>
        <taxon>Pseudomonadati</taxon>
        <taxon>Planctomycetota</taxon>
        <taxon>Phycisphaerae</taxon>
        <taxon>Phycisphaerales</taxon>
        <taxon>Phycisphaeraceae</taxon>
        <taxon>Mucisphaera</taxon>
    </lineage>
</organism>
<dbReference type="KEGG" id="mcad:Pan265_26830"/>
<evidence type="ECO:0000313" key="2">
    <source>
        <dbReference type="Proteomes" id="UP000320386"/>
    </source>
</evidence>
<dbReference type="Proteomes" id="UP000320386">
    <property type="component" value="Chromosome"/>
</dbReference>
<accession>A0A518C0Q5</accession>
<sequence length="390" mass="40698">MSEWSPEDRVLLAQVEDAATGVPYIETGRSPYYAEFRRMVERLARVAERGNDLRVYRDGLLSVGVRGGRCRVAGACHEVASVAGMAVVGHGLTRVWVDASGEVRVSVDAFPEDRSAHLRLAEVFAEEGAVVSITDLRGETQLQSVDASVLGLTATVAELDRVVAGVDAGVTSSALGVLCGGPMSVADAYHGHAGYQSDEDAEVSFTVRNASSGSAAGVMLSLSLPAWLSEPTRLRVRREGGWLEQEVGGTGYALVGGVPLALVLPGVLTGSVVDRLVGVVPCDGTVAGVVLSVGRHLQTSEVLDGLEVSLRVNGRLLTDTPARLRVSDGVSNLCTDAGDGEAALMFEDSVCAVSRGELVTATITRTASGVVSQEAEDVAVLVLMRSGRVI</sequence>
<proteinExistence type="predicted"/>
<reference evidence="1 2" key="1">
    <citation type="submission" date="2019-02" db="EMBL/GenBank/DDBJ databases">
        <title>Deep-cultivation of Planctomycetes and their phenomic and genomic characterization uncovers novel biology.</title>
        <authorList>
            <person name="Wiegand S."/>
            <person name="Jogler M."/>
            <person name="Boedeker C."/>
            <person name="Pinto D."/>
            <person name="Vollmers J."/>
            <person name="Rivas-Marin E."/>
            <person name="Kohn T."/>
            <person name="Peeters S.H."/>
            <person name="Heuer A."/>
            <person name="Rast P."/>
            <person name="Oberbeckmann S."/>
            <person name="Bunk B."/>
            <person name="Jeske O."/>
            <person name="Meyerdierks A."/>
            <person name="Storesund J.E."/>
            <person name="Kallscheuer N."/>
            <person name="Luecker S."/>
            <person name="Lage O.M."/>
            <person name="Pohl T."/>
            <person name="Merkel B.J."/>
            <person name="Hornburger P."/>
            <person name="Mueller R.-W."/>
            <person name="Bruemmer F."/>
            <person name="Labrenz M."/>
            <person name="Spormann A.M."/>
            <person name="Op den Camp H."/>
            <person name="Overmann J."/>
            <person name="Amann R."/>
            <person name="Jetten M.S.M."/>
            <person name="Mascher T."/>
            <person name="Medema M.H."/>
            <person name="Devos D.P."/>
            <person name="Kaster A.-K."/>
            <person name="Ovreas L."/>
            <person name="Rohde M."/>
            <person name="Galperin M.Y."/>
            <person name="Jogler C."/>
        </authorList>
    </citation>
    <scope>NUCLEOTIDE SEQUENCE [LARGE SCALE GENOMIC DNA]</scope>
    <source>
        <strain evidence="1 2">Pan265</strain>
    </source>
</reference>
<protein>
    <submittedName>
        <fullName evidence="1">Uncharacterized protein</fullName>
    </submittedName>
</protein>
<dbReference type="AlphaFoldDB" id="A0A518C0Q5"/>
<dbReference type="RefSeq" id="WP_145446966.1">
    <property type="nucleotide sequence ID" value="NZ_CP036280.1"/>
</dbReference>
<evidence type="ECO:0000313" key="1">
    <source>
        <dbReference type="EMBL" id="QDU72809.1"/>
    </source>
</evidence>
<dbReference type="EMBL" id="CP036280">
    <property type="protein sequence ID" value="QDU72809.1"/>
    <property type="molecule type" value="Genomic_DNA"/>
</dbReference>